<dbReference type="PANTHER" id="PTHR43227:SF11">
    <property type="entry name" value="BLL4140 PROTEIN"/>
    <property type="match status" value="1"/>
</dbReference>
<proteinExistence type="inferred from homology"/>
<accession>A0A2Z3S4J7</accession>
<evidence type="ECO:0000313" key="9">
    <source>
        <dbReference type="EMBL" id="AWR21222.1"/>
    </source>
</evidence>
<evidence type="ECO:0000256" key="3">
    <source>
        <dbReference type="ARBA" id="ARBA00022475"/>
    </source>
</evidence>
<evidence type="ECO:0000313" key="10">
    <source>
        <dbReference type="Proteomes" id="UP000246894"/>
    </source>
</evidence>
<dbReference type="RefSeq" id="WP_110233086.1">
    <property type="nucleotide sequence ID" value="NZ_CP023994.1"/>
</dbReference>
<feature type="transmembrane region" description="Helical" evidence="7">
    <location>
        <begin position="77"/>
        <end position="99"/>
    </location>
</feature>
<keyword evidence="10" id="KW-1185">Reference proteome</keyword>
<keyword evidence="2 7" id="KW-0813">Transport</keyword>
<comment type="subcellular location">
    <subcellularLocation>
        <location evidence="1 7">Cell membrane</location>
        <topology evidence="1 7">Multi-pass membrane protein</topology>
    </subcellularLocation>
</comment>
<dbReference type="GO" id="GO:0005886">
    <property type="term" value="C:plasma membrane"/>
    <property type="evidence" value="ECO:0007669"/>
    <property type="project" value="UniProtKB-SubCell"/>
</dbReference>
<name>A0A2Z3S4J7_9MICO</name>
<dbReference type="InterPro" id="IPR000515">
    <property type="entry name" value="MetI-like"/>
</dbReference>
<dbReference type="CDD" id="cd06261">
    <property type="entry name" value="TM_PBP2"/>
    <property type="match status" value="1"/>
</dbReference>
<dbReference type="SUPFAM" id="SSF161098">
    <property type="entry name" value="MetI-like"/>
    <property type="match status" value="1"/>
</dbReference>
<feature type="domain" description="ABC transmembrane type-1" evidence="8">
    <location>
        <begin position="77"/>
        <end position="297"/>
    </location>
</feature>
<dbReference type="AlphaFoldDB" id="A0A2Z3S4J7"/>
<keyword evidence="3" id="KW-1003">Cell membrane</keyword>
<dbReference type="KEGG" id="aum:AURMO_00611"/>
<dbReference type="Gene3D" id="1.10.3720.10">
    <property type="entry name" value="MetI-like"/>
    <property type="match status" value="1"/>
</dbReference>
<feature type="transmembrane region" description="Helical" evidence="7">
    <location>
        <begin position="276"/>
        <end position="298"/>
    </location>
</feature>
<dbReference type="Proteomes" id="UP000246894">
    <property type="component" value="Chromosome"/>
</dbReference>
<keyword evidence="5 7" id="KW-1133">Transmembrane helix</keyword>
<dbReference type="PANTHER" id="PTHR43227">
    <property type="entry name" value="BLL4140 PROTEIN"/>
    <property type="match status" value="1"/>
</dbReference>
<organism evidence="9 10">
    <name type="scientific">Aurantimicrobium photophilum</name>
    <dbReference type="NCBI Taxonomy" id="1987356"/>
    <lineage>
        <taxon>Bacteria</taxon>
        <taxon>Bacillati</taxon>
        <taxon>Actinomycetota</taxon>
        <taxon>Actinomycetes</taxon>
        <taxon>Micrococcales</taxon>
        <taxon>Microbacteriaceae</taxon>
        <taxon>Aurantimicrobium</taxon>
    </lineage>
</organism>
<dbReference type="OrthoDB" id="145927at2"/>
<dbReference type="InterPro" id="IPR050809">
    <property type="entry name" value="UgpAE/MalFG_permease"/>
</dbReference>
<evidence type="ECO:0000256" key="4">
    <source>
        <dbReference type="ARBA" id="ARBA00022692"/>
    </source>
</evidence>
<gene>
    <name evidence="9" type="ORF">AURMO_00611</name>
</gene>
<evidence type="ECO:0000259" key="8">
    <source>
        <dbReference type="PROSITE" id="PS50928"/>
    </source>
</evidence>
<dbReference type="GO" id="GO:0055085">
    <property type="term" value="P:transmembrane transport"/>
    <property type="evidence" value="ECO:0007669"/>
    <property type="project" value="InterPro"/>
</dbReference>
<dbReference type="Pfam" id="PF00528">
    <property type="entry name" value="BPD_transp_1"/>
    <property type="match status" value="1"/>
</dbReference>
<evidence type="ECO:0000256" key="7">
    <source>
        <dbReference type="RuleBase" id="RU363032"/>
    </source>
</evidence>
<protein>
    <submittedName>
        <fullName evidence="9">Lactose transport system permease protein LacF</fullName>
    </submittedName>
</protein>
<feature type="transmembrane region" description="Helical" evidence="7">
    <location>
        <begin position="20"/>
        <end position="44"/>
    </location>
</feature>
<dbReference type="EMBL" id="CP023994">
    <property type="protein sequence ID" value="AWR21222.1"/>
    <property type="molecule type" value="Genomic_DNA"/>
</dbReference>
<dbReference type="PROSITE" id="PS50928">
    <property type="entry name" value="ABC_TM1"/>
    <property type="match status" value="1"/>
</dbReference>
<comment type="similarity">
    <text evidence="7">Belongs to the binding-protein-dependent transport system permease family.</text>
</comment>
<sequence length="308" mass="34123">MTALTSGKTRKKSTITNGVYWPYMVPGLIAFTLIVIVSFVWNIYLSFTKWNGLGAPKWIGFDNYAKLMVDETFWQSFLHSVVFIFAMAIVPTALGLIIASALFDYISPRFGNATSAASRAGFFLPQIIPIPIAGLLWTWMLSSQTGIVNKVLTDWGHPEWAQNWLGDAKWAMFSVTIVLIWIQVGYTIVIFMSGLARADQSVHEAAAIDGATWFQRFRIITLNQLAPEIAVVLLTTTVAALKVFAPVYVMTQGGPGTATTVPAYYSYFNFIQTSKVGYGAAISTVLAILLIIMSLVIFRYQNKQGENR</sequence>
<feature type="transmembrane region" description="Helical" evidence="7">
    <location>
        <begin position="120"/>
        <end position="140"/>
    </location>
</feature>
<feature type="transmembrane region" description="Helical" evidence="7">
    <location>
        <begin position="170"/>
        <end position="191"/>
    </location>
</feature>
<keyword evidence="6 7" id="KW-0472">Membrane</keyword>
<dbReference type="InterPro" id="IPR035906">
    <property type="entry name" value="MetI-like_sf"/>
</dbReference>
<evidence type="ECO:0000256" key="2">
    <source>
        <dbReference type="ARBA" id="ARBA00022448"/>
    </source>
</evidence>
<keyword evidence="4 7" id="KW-0812">Transmembrane</keyword>
<feature type="transmembrane region" description="Helical" evidence="7">
    <location>
        <begin position="225"/>
        <end position="245"/>
    </location>
</feature>
<reference evidence="9 10" key="1">
    <citation type="submission" date="2017-10" db="EMBL/GenBank/DDBJ databases">
        <title>Genome of an Actinobacterium that displays light-enhanced growth.</title>
        <authorList>
            <person name="Maresca J.A."/>
            <person name="Hempel P."/>
            <person name="Shevchenko O."/>
            <person name="Miller K.J."/>
            <person name="Hahn M.W."/>
        </authorList>
    </citation>
    <scope>NUCLEOTIDE SEQUENCE [LARGE SCALE GENOMIC DNA]</scope>
    <source>
        <strain evidence="9 10">MWH-Mo1</strain>
    </source>
</reference>
<evidence type="ECO:0000256" key="5">
    <source>
        <dbReference type="ARBA" id="ARBA00022989"/>
    </source>
</evidence>
<evidence type="ECO:0000256" key="6">
    <source>
        <dbReference type="ARBA" id="ARBA00023136"/>
    </source>
</evidence>
<evidence type="ECO:0000256" key="1">
    <source>
        <dbReference type="ARBA" id="ARBA00004651"/>
    </source>
</evidence>